<gene>
    <name evidence="1" type="ordered locus">Bd2186</name>
</gene>
<reference evidence="1 2" key="1">
    <citation type="journal article" date="2004" name="Science">
        <title>A predator unmasked: life cycle of Bdellovibrio bacteriovorus from a genomic perspective.</title>
        <authorList>
            <person name="Rendulic S."/>
            <person name="Jagtap P."/>
            <person name="Rosinus A."/>
            <person name="Eppinger M."/>
            <person name="Baar C."/>
            <person name="Lanz C."/>
            <person name="Keller H."/>
            <person name="Lambert C."/>
            <person name="Evans K.J."/>
            <person name="Goesmann A."/>
            <person name="Meyer F."/>
            <person name="Sockett R.E."/>
            <person name="Schuster S.C."/>
        </authorList>
    </citation>
    <scope>NUCLEOTIDE SEQUENCE [LARGE SCALE GENOMIC DNA]</scope>
    <source>
        <strain evidence="2">ATCC 15356 / DSM 50701 / NCIMB 9529 / HD100</strain>
    </source>
</reference>
<sequence length="37" mass="3597">MGGGGPNAFGICAKGDGGQNGFAVLSLEVKVSKAFVL</sequence>
<dbReference type="HOGENOM" id="CLU_3340663_0_0_7"/>
<evidence type="ECO:0000313" key="1">
    <source>
        <dbReference type="EMBL" id="CAE80021.1"/>
    </source>
</evidence>
<protein>
    <submittedName>
        <fullName evidence="1">Uncharacterized protein</fullName>
    </submittedName>
</protein>
<proteinExistence type="predicted"/>
<dbReference type="KEGG" id="bba:Bd2186"/>
<dbReference type="AlphaFoldDB" id="Q6ML36"/>
<keyword evidence="2" id="KW-1185">Reference proteome</keyword>
<dbReference type="Proteomes" id="UP000008080">
    <property type="component" value="Chromosome"/>
</dbReference>
<evidence type="ECO:0000313" key="2">
    <source>
        <dbReference type="Proteomes" id="UP000008080"/>
    </source>
</evidence>
<organism evidence="1 2">
    <name type="scientific">Bdellovibrio bacteriovorus (strain ATCC 15356 / DSM 50701 / NCIMB 9529 / HD100)</name>
    <dbReference type="NCBI Taxonomy" id="264462"/>
    <lineage>
        <taxon>Bacteria</taxon>
        <taxon>Pseudomonadati</taxon>
        <taxon>Bdellovibrionota</taxon>
        <taxon>Bdellovibrionia</taxon>
        <taxon>Bdellovibrionales</taxon>
        <taxon>Pseudobdellovibrionaceae</taxon>
        <taxon>Bdellovibrio</taxon>
    </lineage>
</organism>
<accession>Q6ML36</accession>
<name>Q6ML36_BDEBA</name>
<dbReference type="EMBL" id="BX842651">
    <property type="protein sequence ID" value="CAE80021.1"/>
    <property type="molecule type" value="Genomic_DNA"/>
</dbReference>